<sequence length="388" mass="42703">MLLIQNGTLYTMEDNQVFTGDILIDGKIIAKIAPDIPVENEDWEVINADGKLVFPGFIDAHCHLGMQEEAIGFEGNDVNEMTDPITPQLRAIDGFNPMDISLREAYEHGVTTVATGPGSANVIGGQFAAIKTYGHRVDSMVVKEPLAMKCAFGENPKRVYNSKQKAPTTRMATAALLRETLFKADEYRNQMENMEHAEPSIKSDFKLDALLPVLRREIPLKAHAHRADDIFTALRIAKEFGIRITLDHCTEGHLIAEDLAEEGVDAIVGPTFGSRSKYELTNKTFDTPRILYEAGVKIAIMTDHPVIPCQHLSLCAALAFKAGLPKMEALKAITINAAQILDLDEEIGSLKEGKDADLVIYDGDPMEDIEAHPVCTVINGSVVFRMEE</sequence>
<protein>
    <submittedName>
        <fullName evidence="2">Amidohydrolase</fullName>
    </submittedName>
</protein>
<name>A0A926HWT2_9FIRM</name>
<feature type="domain" description="Amidohydrolase-related" evidence="1">
    <location>
        <begin position="52"/>
        <end position="382"/>
    </location>
</feature>
<dbReference type="PANTHER" id="PTHR43135:SF3">
    <property type="entry name" value="ALPHA-D-RIBOSE 1-METHYLPHOSPHONATE 5-TRIPHOSPHATE DIPHOSPHATASE"/>
    <property type="match status" value="1"/>
</dbReference>
<dbReference type="InterPro" id="IPR051781">
    <property type="entry name" value="Metallo-dep_Hydrolase"/>
</dbReference>
<dbReference type="InterPro" id="IPR011059">
    <property type="entry name" value="Metal-dep_hydrolase_composite"/>
</dbReference>
<dbReference type="Gene3D" id="2.30.40.10">
    <property type="entry name" value="Urease, subunit C, domain 1"/>
    <property type="match status" value="1"/>
</dbReference>
<dbReference type="Proteomes" id="UP000657006">
    <property type="component" value="Unassembled WGS sequence"/>
</dbReference>
<evidence type="ECO:0000313" key="3">
    <source>
        <dbReference type="Proteomes" id="UP000657006"/>
    </source>
</evidence>
<dbReference type="EMBL" id="JACRSQ010000006">
    <property type="protein sequence ID" value="MBC8543047.1"/>
    <property type="molecule type" value="Genomic_DNA"/>
</dbReference>
<dbReference type="RefSeq" id="WP_177716757.1">
    <property type="nucleotide sequence ID" value="NZ_JACRSQ010000006.1"/>
</dbReference>
<proteinExistence type="predicted"/>
<dbReference type="InterPro" id="IPR032466">
    <property type="entry name" value="Metal_Hydrolase"/>
</dbReference>
<reference evidence="2" key="1">
    <citation type="submission" date="2020-08" db="EMBL/GenBank/DDBJ databases">
        <title>Genome public.</title>
        <authorList>
            <person name="Liu C."/>
            <person name="Sun Q."/>
        </authorList>
    </citation>
    <scope>NUCLEOTIDE SEQUENCE</scope>
    <source>
        <strain evidence="2">NSJ-32</strain>
    </source>
</reference>
<dbReference type="AlphaFoldDB" id="A0A926HWT2"/>
<dbReference type="SUPFAM" id="SSF51338">
    <property type="entry name" value="Composite domain of metallo-dependent hydrolases"/>
    <property type="match status" value="1"/>
</dbReference>
<accession>A0A926HWT2</accession>
<evidence type="ECO:0000259" key="1">
    <source>
        <dbReference type="Pfam" id="PF01979"/>
    </source>
</evidence>
<dbReference type="Gene3D" id="3.20.20.140">
    <property type="entry name" value="Metal-dependent hydrolases"/>
    <property type="match status" value="1"/>
</dbReference>
<dbReference type="GO" id="GO:0016810">
    <property type="term" value="F:hydrolase activity, acting on carbon-nitrogen (but not peptide) bonds"/>
    <property type="evidence" value="ECO:0007669"/>
    <property type="project" value="InterPro"/>
</dbReference>
<dbReference type="SUPFAM" id="SSF51556">
    <property type="entry name" value="Metallo-dependent hydrolases"/>
    <property type="match status" value="1"/>
</dbReference>
<gene>
    <name evidence="2" type="ORF">H8730_05765</name>
</gene>
<dbReference type="Pfam" id="PF01979">
    <property type="entry name" value="Amidohydro_1"/>
    <property type="match status" value="1"/>
</dbReference>
<evidence type="ECO:0000313" key="2">
    <source>
        <dbReference type="EMBL" id="MBC8543047.1"/>
    </source>
</evidence>
<dbReference type="CDD" id="cd01309">
    <property type="entry name" value="Met_dep_hydrolase_C"/>
    <property type="match status" value="1"/>
</dbReference>
<dbReference type="InterPro" id="IPR006680">
    <property type="entry name" value="Amidohydro-rel"/>
</dbReference>
<dbReference type="PANTHER" id="PTHR43135">
    <property type="entry name" value="ALPHA-D-RIBOSE 1-METHYLPHOSPHONATE 5-TRIPHOSPHATE DIPHOSPHATASE"/>
    <property type="match status" value="1"/>
</dbReference>
<comment type="caution">
    <text evidence="2">The sequence shown here is derived from an EMBL/GenBank/DDBJ whole genome shotgun (WGS) entry which is preliminary data.</text>
</comment>
<keyword evidence="3" id="KW-1185">Reference proteome</keyword>
<organism evidence="2 3">
    <name type="scientific">Bianquea renquensis</name>
    <dbReference type="NCBI Taxonomy" id="2763661"/>
    <lineage>
        <taxon>Bacteria</taxon>
        <taxon>Bacillati</taxon>
        <taxon>Bacillota</taxon>
        <taxon>Clostridia</taxon>
        <taxon>Eubacteriales</taxon>
        <taxon>Bianqueaceae</taxon>
        <taxon>Bianquea</taxon>
    </lineage>
</organism>